<evidence type="ECO:0000313" key="3">
    <source>
        <dbReference type="Proteomes" id="UP000494206"/>
    </source>
</evidence>
<dbReference type="AlphaFoldDB" id="A0A8S1EVC3"/>
<evidence type="ECO:0000256" key="1">
    <source>
        <dbReference type="SAM" id="Coils"/>
    </source>
</evidence>
<keyword evidence="3" id="KW-1185">Reference proteome</keyword>
<feature type="coiled-coil region" evidence="1">
    <location>
        <begin position="216"/>
        <end position="243"/>
    </location>
</feature>
<dbReference type="Proteomes" id="UP000494206">
    <property type="component" value="Unassembled WGS sequence"/>
</dbReference>
<accession>A0A8S1EVC3</accession>
<gene>
    <name evidence="2" type="ORF">CBOVIS_LOCUS4638</name>
</gene>
<reference evidence="2 3" key="1">
    <citation type="submission" date="2020-04" db="EMBL/GenBank/DDBJ databases">
        <authorList>
            <person name="Laetsch R D."/>
            <person name="Stevens L."/>
            <person name="Kumar S."/>
            <person name="Blaxter L. M."/>
        </authorList>
    </citation>
    <scope>NUCLEOTIDE SEQUENCE [LARGE SCALE GENOMIC DNA]</scope>
</reference>
<proteinExistence type="predicted"/>
<organism evidence="2 3">
    <name type="scientific">Caenorhabditis bovis</name>
    <dbReference type="NCBI Taxonomy" id="2654633"/>
    <lineage>
        <taxon>Eukaryota</taxon>
        <taxon>Metazoa</taxon>
        <taxon>Ecdysozoa</taxon>
        <taxon>Nematoda</taxon>
        <taxon>Chromadorea</taxon>
        <taxon>Rhabditida</taxon>
        <taxon>Rhabditina</taxon>
        <taxon>Rhabditomorpha</taxon>
        <taxon>Rhabditoidea</taxon>
        <taxon>Rhabditidae</taxon>
        <taxon>Peloderinae</taxon>
        <taxon>Caenorhabditis</taxon>
    </lineage>
</organism>
<dbReference type="EMBL" id="CADEPM010000003">
    <property type="protein sequence ID" value="CAB3401958.1"/>
    <property type="molecule type" value="Genomic_DNA"/>
</dbReference>
<comment type="caution">
    <text evidence="2">The sequence shown here is derived from an EMBL/GenBank/DDBJ whole genome shotgun (WGS) entry which is preliminary data.</text>
</comment>
<protein>
    <submittedName>
        <fullName evidence="2">Uncharacterized protein</fullName>
    </submittedName>
</protein>
<name>A0A8S1EVC3_9PELO</name>
<keyword evidence="1" id="KW-0175">Coiled coil</keyword>
<sequence>MKKIQKTKGRYNGMWSSLQGRSRVEFEVNHILQAYAQVIHEANSEGEKKELIEDCREDVETFIKSETPELTLDVTNFLNQFIELECQIENLAPAERETERRRLMMCFIQDDDLQFIYSDSDSDYEITESEEEQDEESDFDEIAPKCTVKKDSEKVDCEQVDKENRKDARKLMTIKEIGESEIEQNIKGKPKRKPCKELVKNGSRDRTGSEHNDSLVEVCRGEIENLEIDRQELSDSYQILVESEDDETYYCELATSEDEEHLGKSDAEKYEIKKSKEVCTYQTYDISKLVRGSENEDPMKIFKKITSAFNAQFTFPMADDADRNLEMIYEEVKRTRRELFLRLPMEHAARFTVNMIIYRSVEVIIENRESSVELLRACFRDIDVFLNHFNPTFVLDHSELIRSYRLFMRLAEQHTNEPALLRKIRMNVLLLTMSGDYLWEELERRRNNENLINRAENLLQQYEQMENVEDDI</sequence>
<evidence type="ECO:0000313" key="2">
    <source>
        <dbReference type="EMBL" id="CAB3401958.1"/>
    </source>
</evidence>